<evidence type="ECO:0000259" key="1">
    <source>
        <dbReference type="PROSITE" id="PS50164"/>
    </source>
</evidence>
<dbReference type="Proteomes" id="UP000500961">
    <property type="component" value="Chromosome"/>
</dbReference>
<accession>A0A7D4BD87</accession>
<dbReference type="Pfam" id="PF01541">
    <property type="entry name" value="GIY-YIG"/>
    <property type="match status" value="1"/>
</dbReference>
<dbReference type="RefSeq" id="WP_173073300.1">
    <property type="nucleotide sequence ID" value="NZ_CP041345.1"/>
</dbReference>
<protein>
    <submittedName>
        <fullName evidence="2">GIY-YIG nuclease family protein</fullName>
    </submittedName>
</protein>
<dbReference type="EMBL" id="CP041345">
    <property type="protein sequence ID" value="QKG79503.1"/>
    <property type="molecule type" value="Genomic_DNA"/>
</dbReference>
<name>A0A7D4BD87_9BACT</name>
<dbReference type="KEGG" id="ttz:FHG85_04205"/>
<dbReference type="InterPro" id="IPR000305">
    <property type="entry name" value="GIY-YIG_endonuc"/>
</dbReference>
<proteinExistence type="predicted"/>
<evidence type="ECO:0000313" key="2">
    <source>
        <dbReference type="EMBL" id="QKG79503.1"/>
    </source>
</evidence>
<keyword evidence="3" id="KW-1185">Reference proteome</keyword>
<organism evidence="2 3">
    <name type="scientific">Tenuifilum thalassicum</name>
    <dbReference type="NCBI Taxonomy" id="2590900"/>
    <lineage>
        <taxon>Bacteria</taxon>
        <taxon>Pseudomonadati</taxon>
        <taxon>Bacteroidota</taxon>
        <taxon>Bacteroidia</taxon>
        <taxon>Bacteroidales</taxon>
        <taxon>Tenuifilaceae</taxon>
        <taxon>Tenuifilum</taxon>
    </lineage>
</organism>
<dbReference type="PROSITE" id="PS50164">
    <property type="entry name" value="GIY_YIG"/>
    <property type="match status" value="1"/>
</dbReference>
<dbReference type="CDD" id="cd10449">
    <property type="entry name" value="GIY-YIG_SLX1_like"/>
    <property type="match status" value="1"/>
</dbReference>
<feature type="domain" description="GIY-YIG" evidence="1">
    <location>
        <begin position="1"/>
        <end position="77"/>
    </location>
</feature>
<dbReference type="AlphaFoldDB" id="A0A7D4BD87"/>
<dbReference type="InterPro" id="IPR035901">
    <property type="entry name" value="GIY-YIG_endonuc_sf"/>
</dbReference>
<reference evidence="2 3" key="1">
    <citation type="submission" date="2019-07" db="EMBL/GenBank/DDBJ databases">
        <title>Thalassofilum flectens gen. nov., sp. nov., a novel moderate thermophilic anaerobe from a shallow sea hot spring in Kunashir Island (Russia), representing a new family in the order Bacteroidales, and proposal of Thalassofilacea fam. nov.</title>
        <authorList>
            <person name="Kochetkova T.V."/>
            <person name="Podosokorskaya O.A."/>
            <person name="Novikov A."/>
            <person name="Elcheninov A.G."/>
            <person name="Toshchakov S.V."/>
            <person name="Kublanov I.V."/>
        </authorList>
    </citation>
    <scope>NUCLEOTIDE SEQUENCE [LARGE SCALE GENOMIC DNA]</scope>
    <source>
        <strain evidence="2 3">38-H</strain>
    </source>
</reference>
<sequence>MPYTYIIYSRTIDRFYIGSTSDDINERVRKHNSKHKGYTARANDWTIVHVETFNTIQQARLRERQIKSWKSRAMIERLCNFKNS</sequence>
<gene>
    <name evidence="2" type="ORF">FHG85_04205</name>
</gene>
<evidence type="ECO:0000313" key="3">
    <source>
        <dbReference type="Proteomes" id="UP000500961"/>
    </source>
</evidence>
<dbReference type="SUPFAM" id="SSF82771">
    <property type="entry name" value="GIY-YIG endonuclease"/>
    <property type="match status" value="1"/>
</dbReference>
<dbReference type="Gene3D" id="3.40.1440.10">
    <property type="entry name" value="GIY-YIG endonuclease"/>
    <property type="match status" value="1"/>
</dbReference>